<accession>A0A6C0LKV0</accession>
<proteinExistence type="predicted"/>
<dbReference type="EMBL" id="MN740525">
    <property type="protein sequence ID" value="QHU31183.1"/>
    <property type="molecule type" value="Genomic_DNA"/>
</dbReference>
<protein>
    <submittedName>
        <fullName evidence="1">Uncharacterized protein</fullName>
    </submittedName>
</protein>
<sequence>MTSQYEYLLNELKTELRVRRIGYKRIIRLINRQEYDEIRAIVDDYVINTLIDGIIAERDAIGITVANTFNTLVLLNDLLLVFKEDPQPSLTKARKLFRRKVFINIYDLVAGRYEMRTTKRVLRDDIRRNPDRVFPLRNAKRHQVLKCFLLSIY</sequence>
<name>A0A6C0LKV0_9ZZZZ</name>
<dbReference type="AlphaFoldDB" id="A0A6C0LKV0"/>
<organism evidence="1">
    <name type="scientific">viral metagenome</name>
    <dbReference type="NCBI Taxonomy" id="1070528"/>
    <lineage>
        <taxon>unclassified sequences</taxon>
        <taxon>metagenomes</taxon>
        <taxon>organismal metagenomes</taxon>
    </lineage>
</organism>
<reference evidence="1" key="1">
    <citation type="journal article" date="2020" name="Nature">
        <title>Giant virus diversity and host interactions through global metagenomics.</title>
        <authorList>
            <person name="Schulz F."/>
            <person name="Roux S."/>
            <person name="Paez-Espino D."/>
            <person name="Jungbluth S."/>
            <person name="Walsh D.A."/>
            <person name="Denef V.J."/>
            <person name="McMahon K.D."/>
            <person name="Konstantinidis K.T."/>
            <person name="Eloe-Fadrosh E.A."/>
            <person name="Kyrpides N.C."/>
            <person name="Woyke T."/>
        </authorList>
    </citation>
    <scope>NUCLEOTIDE SEQUENCE</scope>
    <source>
        <strain evidence="1">GVMAG-M-3300027963-21</strain>
    </source>
</reference>
<evidence type="ECO:0000313" key="1">
    <source>
        <dbReference type="EMBL" id="QHU31183.1"/>
    </source>
</evidence>